<dbReference type="HAMAP" id="MF_00274">
    <property type="entry name" value="DNA_YbaB_EbfC"/>
    <property type="match status" value="1"/>
</dbReference>
<keyword evidence="2" id="KW-0963">Cytoplasm</keyword>
<sequence length="107" mass="11662">MTNFMQMFGQVKEMQAKIQEVQQKVAHLQATGESGAGLVKATVNGNKKILKIEIDPSIIQAEEQAMLQDLIVAAVNMAIQSVENKTKEMVQSHTAGMLGNLPLDLLL</sequence>
<comment type="similarity">
    <text evidence="2">Belongs to the YbaB/EbfC family.</text>
</comment>
<keyword evidence="1 2" id="KW-0238">DNA-binding</keyword>
<dbReference type="GO" id="GO:0005829">
    <property type="term" value="C:cytosol"/>
    <property type="evidence" value="ECO:0007669"/>
    <property type="project" value="TreeGrafter"/>
</dbReference>
<dbReference type="PANTHER" id="PTHR33449">
    <property type="entry name" value="NUCLEOID-ASSOCIATED PROTEIN YBAB"/>
    <property type="match status" value="1"/>
</dbReference>
<name>B3ET91_AMOA5</name>
<dbReference type="GO" id="GO:0003677">
    <property type="term" value="F:DNA binding"/>
    <property type="evidence" value="ECO:0007669"/>
    <property type="project" value="UniProtKB-UniRule"/>
</dbReference>
<gene>
    <name evidence="3" type="ordered locus">Aasi_1100</name>
</gene>
<evidence type="ECO:0000313" key="4">
    <source>
        <dbReference type="Proteomes" id="UP000001227"/>
    </source>
</evidence>
<dbReference type="STRING" id="452471.Aasi_1100"/>
<evidence type="ECO:0000313" key="3">
    <source>
        <dbReference type="EMBL" id="ACE06443.1"/>
    </source>
</evidence>
<dbReference type="InterPro" id="IPR036894">
    <property type="entry name" value="YbaB-like_sf"/>
</dbReference>
<accession>B3ET91</accession>
<dbReference type="AlphaFoldDB" id="B3ET91"/>
<dbReference type="KEGG" id="aas:Aasi_1100"/>
<keyword evidence="4" id="KW-1185">Reference proteome</keyword>
<dbReference type="NCBIfam" id="TIGR00103">
    <property type="entry name" value="DNA_YbaB_EbfC"/>
    <property type="match status" value="1"/>
</dbReference>
<dbReference type="HOGENOM" id="CLU_140930_3_0_10"/>
<reference evidence="3 4" key="1">
    <citation type="journal article" date="2010" name="J. Bacteriol.">
        <title>The genome of the amoeba symbiont 'Candidatus Amoebophilus asiaticus' reveals common mechanisms for host cell interaction among amoeba-associated bacteria.</title>
        <authorList>
            <person name="Schmitz-Esser S."/>
            <person name="Tischler P."/>
            <person name="Arnold R."/>
            <person name="Montanaro J."/>
            <person name="Wagner M."/>
            <person name="Rattei T."/>
            <person name="Horn M."/>
        </authorList>
    </citation>
    <scope>NUCLEOTIDE SEQUENCE [LARGE SCALE GENOMIC DNA]</scope>
    <source>
        <strain evidence="3 4">5a2</strain>
    </source>
</reference>
<proteinExistence type="inferred from homology"/>
<comment type="subcellular location">
    <subcellularLocation>
        <location evidence="2">Cytoplasm</location>
        <location evidence="2">Nucleoid</location>
    </subcellularLocation>
</comment>
<dbReference type="Pfam" id="PF02575">
    <property type="entry name" value="YbaB_DNA_bd"/>
    <property type="match status" value="1"/>
</dbReference>
<dbReference type="PANTHER" id="PTHR33449:SF1">
    <property type="entry name" value="NUCLEOID-ASSOCIATED PROTEIN YBAB"/>
    <property type="match status" value="1"/>
</dbReference>
<dbReference type="RefSeq" id="WP_012473201.1">
    <property type="nucleotide sequence ID" value="NC_010830.1"/>
</dbReference>
<evidence type="ECO:0000256" key="2">
    <source>
        <dbReference type="HAMAP-Rule" id="MF_00274"/>
    </source>
</evidence>
<protein>
    <recommendedName>
        <fullName evidence="2">Nucleoid-associated protein Aasi_1100</fullName>
    </recommendedName>
</protein>
<dbReference type="EMBL" id="CP001102">
    <property type="protein sequence ID" value="ACE06443.1"/>
    <property type="molecule type" value="Genomic_DNA"/>
</dbReference>
<dbReference type="Gene3D" id="3.30.1310.10">
    <property type="entry name" value="Nucleoid-associated protein YbaB-like domain"/>
    <property type="match status" value="1"/>
</dbReference>
<dbReference type="SUPFAM" id="SSF82607">
    <property type="entry name" value="YbaB-like"/>
    <property type="match status" value="1"/>
</dbReference>
<dbReference type="InterPro" id="IPR004401">
    <property type="entry name" value="YbaB/EbfC"/>
</dbReference>
<comment type="function">
    <text evidence="2">Binds to DNA and alters its conformation. May be involved in regulation of gene expression, nucleoid organization and DNA protection.</text>
</comment>
<dbReference type="eggNOG" id="COG0718">
    <property type="taxonomic scope" value="Bacteria"/>
</dbReference>
<dbReference type="OrthoDB" id="9808738at2"/>
<dbReference type="PIRSF" id="PIRSF004555">
    <property type="entry name" value="UCP004555"/>
    <property type="match status" value="1"/>
</dbReference>
<comment type="subunit">
    <text evidence="2">Homodimer.</text>
</comment>
<dbReference type="Proteomes" id="UP000001227">
    <property type="component" value="Chromosome"/>
</dbReference>
<organism evidence="3 4">
    <name type="scientific">Amoebophilus asiaticus (strain 5a2)</name>
    <dbReference type="NCBI Taxonomy" id="452471"/>
    <lineage>
        <taxon>Bacteria</taxon>
        <taxon>Pseudomonadati</taxon>
        <taxon>Bacteroidota</taxon>
        <taxon>Cytophagia</taxon>
        <taxon>Cytophagales</taxon>
        <taxon>Amoebophilaceae</taxon>
        <taxon>Candidatus Amoebophilus</taxon>
    </lineage>
</organism>
<dbReference type="GO" id="GO:0043590">
    <property type="term" value="C:bacterial nucleoid"/>
    <property type="evidence" value="ECO:0007669"/>
    <property type="project" value="UniProtKB-UniRule"/>
</dbReference>
<evidence type="ECO:0000256" key="1">
    <source>
        <dbReference type="ARBA" id="ARBA00023125"/>
    </source>
</evidence>